<dbReference type="GO" id="GO:0051016">
    <property type="term" value="P:barbed-end actin filament capping"/>
    <property type="evidence" value="ECO:0007669"/>
    <property type="project" value="TreeGrafter"/>
</dbReference>
<feature type="region of interest" description="Disordered" evidence="1">
    <location>
        <begin position="1513"/>
        <end position="1540"/>
    </location>
</feature>
<dbReference type="GO" id="GO:0051015">
    <property type="term" value="F:actin filament binding"/>
    <property type="evidence" value="ECO:0007669"/>
    <property type="project" value="InterPro"/>
</dbReference>
<dbReference type="VEuPathDB" id="VectorBase:ADIR007956"/>
<sequence>MNAHLHSRSEICYKQQQQLIKSKSQSELATFIPASAIIYHNTANNGAPTTAPGLSGGSDAFSVGANAAPPALVAPASTTALGSYYQEPNNNNNYHTSFGGGSGPATRRPLLQEDDFAFPAFGALRRCLTEEMRPDQDGGGAMVKSVSIAERLAALKKSGEDDWRKRVTKKDVPDDVRRENLVNTMFSAQYRPLDRKDRSNIVNEIIYQIQSGSRIAEDSVRPSKAHGGKVENRPGSAEDTAVLRDVHRRNVVARMKTLFEQEKPPPRQQTVTRRLPAATSERPSPVQPSLRHFSSVVNILRRNEPKSSPSRAISASMENLRPSGGGQFLKASSEPPTVIRLRRRIRSQHSLSESVEDILESERFSKRLSQYSISDLLDEEDLHSTAEANGRCNGQATVPYDRVSRGLKTLSTFSLSELLQDEETMAVDGTVEVEPEVVLRNAKPSAAAVPASYRNAVDNIEQILVAENLSKDYWKYSISNLLDFMEEDGGGLVALEEYTQYGDLRHATRANALIVAKSHESPVKNNSPRPFSRPADLEGGNISDRLGKIKTSSENWKNRVELSDATNFTVAGRMAATKSPKLPFIKSDTKQSPAMNVFRSVNPPQLGLAKSPSMMVSSVVTSSTVYGQQQQQSPAQAAFGRPTSVPAQQFSSPAPALFQQQQQQQQSQQQQHRVVESLMKRSISVPGVPSGAGGPFFAGDLKSHAVGSKVSIPKLDDESFGSFFGKVAASPHGTSTSGFSSSVVTATSSSIASISSSISGSAEVVTIGDLDTLKTTGEKLSHKKVVQGPRGRRATSRNPLKTLAARDDLQTEYTEIKTGIADKEMRRLKLEAIAKSSNLAVEALAGLASVEDFKSVSLKSSSLPLNQSFVPYKPLMLLQVKGRRHAQTRLVEPVARSVNRGDCFILVTADRLFAFLGQYANVIERSRCKEICDQIVRDKDLGCGAPAVTLLNDGGGSVTGGRPARDFWALLGRGQEDEGASVCDSGHADEDELFEACLIETNAVYEFEEDALVPVEEYWGAIPKISMLDPRKVLVFDFGSELYVWSGKNAPSDAKRAALRLAQELYGGSYSYEECQLNPLNFAELAGDRQRDARRLSKVGNSRPDWCLIARATQHMETVLFREKFLDWPDVTVQFRDDCCIGAAGDGSSPAEIKPLDGCQLYRANEPYQEPNLVLENANLGRGDFYYDQDSMRHYDVRTTSVTQWEIDEYEYKEIDGPSRGHFYADESYTVRWMYQVSVTVRELSGKVSNRSTVVGRDRCAYFCWHGKGASANEKGAAALLTVELDREKGAQVRLAQGQEPAAFVRLFQVMFVHRSKRVPKDGWRMYMIAGNCAEETLCTEVDGCSMRQLRSRATMLLVHGERGRVLLWQGCKALPHAKELAANVLRVVLEQKCPELFDETLSNLSSAVVVEGHETGEFFDAVGGQNRHHYHSLLGSEQCYDFTPRVFHLSSINNGNFEATELQCALRAKDRPTAYPFRQEDLYSARQPTIFLIDNGHVLWLWQGWWPCGDETGSDSGSGSGGETTHSSFDSNRSGENRWQVERRVAMETAVAYWKAKRGGATGGGDPLPERNGLANGNGATPVSTAASTDVNGNEGIDEVDAKPYELSSTGKERQAHGEERNGVEQSGAVPTDLGNGFVVWAGLEPLEFIAMFPEWTDRDDVAEINVQDGRKSTPQPIYDSLSLLSRKEYPLAVLLERPLPEGVDPTKLELYLHELDYPEALGLTKPEYDQLPAWKQTKLKKERGLF</sequence>
<dbReference type="Proteomes" id="UP000075884">
    <property type="component" value="Unassembled WGS sequence"/>
</dbReference>
<evidence type="ECO:0000313" key="3">
    <source>
        <dbReference type="EnsemblMetazoa" id="ADIR007956-PA"/>
    </source>
</evidence>
<dbReference type="PANTHER" id="PTHR11977">
    <property type="entry name" value="VILLIN"/>
    <property type="match status" value="1"/>
</dbReference>
<dbReference type="Gene3D" id="1.10.950.10">
    <property type="entry name" value="Villin headpiece domain"/>
    <property type="match status" value="1"/>
</dbReference>
<dbReference type="SMART" id="SM00262">
    <property type="entry name" value="GEL"/>
    <property type="match status" value="4"/>
</dbReference>
<dbReference type="GO" id="GO:0005546">
    <property type="term" value="F:phosphatidylinositol-4,5-bisphosphate binding"/>
    <property type="evidence" value="ECO:0007669"/>
    <property type="project" value="TreeGrafter"/>
</dbReference>
<dbReference type="InterPro" id="IPR036886">
    <property type="entry name" value="Villin_headpiece_dom_sf"/>
</dbReference>
<feature type="compositionally biased region" description="Low complexity" evidence="1">
    <location>
        <begin position="659"/>
        <end position="671"/>
    </location>
</feature>
<feature type="region of interest" description="Disordered" evidence="1">
    <location>
        <begin position="261"/>
        <end position="290"/>
    </location>
</feature>
<evidence type="ECO:0000256" key="1">
    <source>
        <dbReference type="SAM" id="MobiDB-lite"/>
    </source>
</evidence>
<dbReference type="GO" id="GO:0015629">
    <property type="term" value="C:actin cytoskeleton"/>
    <property type="evidence" value="ECO:0007669"/>
    <property type="project" value="TreeGrafter"/>
</dbReference>
<dbReference type="GO" id="GO:0008154">
    <property type="term" value="P:actin polymerization or depolymerization"/>
    <property type="evidence" value="ECO:0007669"/>
    <property type="project" value="TreeGrafter"/>
</dbReference>
<dbReference type="Pfam" id="PF02209">
    <property type="entry name" value="VHP"/>
    <property type="match status" value="1"/>
</dbReference>
<dbReference type="InterPro" id="IPR029006">
    <property type="entry name" value="ADF-H/Gelsolin-like_dom_sf"/>
</dbReference>
<dbReference type="Gene3D" id="3.40.20.10">
    <property type="entry name" value="Severin"/>
    <property type="match status" value="5"/>
</dbReference>
<organism evidence="3 4">
    <name type="scientific">Anopheles dirus</name>
    <dbReference type="NCBI Taxonomy" id="7168"/>
    <lineage>
        <taxon>Eukaryota</taxon>
        <taxon>Metazoa</taxon>
        <taxon>Ecdysozoa</taxon>
        <taxon>Arthropoda</taxon>
        <taxon>Hexapoda</taxon>
        <taxon>Insecta</taxon>
        <taxon>Pterygota</taxon>
        <taxon>Neoptera</taxon>
        <taxon>Endopterygota</taxon>
        <taxon>Diptera</taxon>
        <taxon>Nematocera</taxon>
        <taxon>Culicoidea</taxon>
        <taxon>Culicidae</taxon>
        <taxon>Anophelinae</taxon>
        <taxon>Anopheles</taxon>
    </lineage>
</organism>
<feature type="domain" description="HP" evidence="2">
    <location>
        <begin position="1685"/>
        <end position="1748"/>
    </location>
</feature>
<dbReference type="InterPro" id="IPR003128">
    <property type="entry name" value="Villin_headpiece"/>
</dbReference>
<dbReference type="EnsemblMetazoa" id="ADIR007956-RA">
    <property type="protein sequence ID" value="ADIR007956-PA"/>
    <property type="gene ID" value="ADIR007956"/>
</dbReference>
<accession>A0A182NJX6</accession>
<dbReference type="SMART" id="SM00153">
    <property type="entry name" value="VHP"/>
    <property type="match status" value="1"/>
</dbReference>
<protein>
    <recommendedName>
        <fullName evidence="2">HP domain-containing protein</fullName>
    </recommendedName>
</protein>
<reference evidence="3" key="2">
    <citation type="submission" date="2020-05" db="UniProtKB">
        <authorList>
            <consortium name="EnsemblMetazoa"/>
        </authorList>
    </citation>
    <scope>IDENTIFICATION</scope>
    <source>
        <strain evidence="3">WRAIR2</strain>
    </source>
</reference>
<dbReference type="GO" id="GO:0005737">
    <property type="term" value="C:cytoplasm"/>
    <property type="evidence" value="ECO:0007669"/>
    <property type="project" value="TreeGrafter"/>
</dbReference>
<evidence type="ECO:0000259" key="2">
    <source>
        <dbReference type="PROSITE" id="PS51089"/>
    </source>
</evidence>
<feature type="region of interest" description="Disordered" evidence="1">
    <location>
        <begin position="519"/>
        <end position="544"/>
    </location>
</feature>
<feature type="region of interest" description="Disordered" evidence="1">
    <location>
        <begin position="1559"/>
        <end position="1631"/>
    </location>
</feature>
<dbReference type="PANTHER" id="PTHR11977:SF45">
    <property type="entry name" value="SUPERVILLIN"/>
    <property type="match status" value="1"/>
</dbReference>
<dbReference type="GO" id="GO:0051014">
    <property type="term" value="P:actin filament severing"/>
    <property type="evidence" value="ECO:0007669"/>
    <property type="project" value="TreeGrafter"/>
</dbReference>
<dbReference type="PROSITE" id="PS51089">
    <property type="entry name" value="HP"/>
    <property type="match status" value="1"/>
</dbReference>
<feature type="compositionally biased region" description="Polar residues" evidence="1">
    <location>
        <begin position="1579"/>
        <end position="1593"/>
    </location>
</feature>
<keyword evidence="4" id="KW-1185">Reference proteome</keyword>
<reference evidence="4" key="1">
    <citation type="submission" date="2013-03" db="EMBL/GenBank/DDBJ databases">
        <title>The Genome Sequence of Anopheles dirus WRAIR2.</title>
        <authorList>
            <consortium name="The Broad Institute Genomics Platform"/>
            <person name="Neafsey D.E."/>
            <person name="Walton C."/>
            <person name="Walker B."/>
            <person name="Young S.K."/>
            <person name="Zeng Q."/>
            <person name="Gargeya S."/>
            <person name="Fitzgerald M."/>
            <person name="Haas B."/>
            <person name="Abouelleil A."/>
            <person name="Allen A.W."/>
            <person name="Alvarado L."/>
            <person name="Arachchi H.M."/>
            <person name="Berlin A.M."/>
            <person name="Chapman S.B."/>
            <person name="Gainer-Dewar J."/>
            <person name="Goldberg J."/>
            <person name="Griggs A."/>
            <person name="Gujja S."/>
            <person name="Hansen M."/>
            <person name="Howarth C."/>
            <person name="Imamovic A."/>
            <person name="Ireland A."/>
            <person name="Larimer J."/>
            <person name="McCowan C."/>
            <person name="Murphy C."/>
            <person name="Pearson M."/>
            <person name="Poon T.W."/>
            <person name="Priest M."/>
            <person name="Roberts A."/>
            <person name="Saif S."/>
            <person name="Shea T."/>
            <person name="Sisk P."/>
            <person name="Sykes S."/>
            <person name="Wortman J."/>
            <person name="Nusbaum C."/>
            <person name="Birren B."/>
        </authorList>
    </citation>
    <scope>NUCLEOTIDE SEQUENCE [LARGE SCALE GENOMIC DNA]</scope>
    <source>
        <strain evidence="4">WRAIR2</strain>
    </source>
</reference>
<feature type="compositionally biased region" description="Basic and acidic residues" evidence="1">
    <location>
        <begin position="1612"/>
        <end position="1624"/>
    </location>
</feature>
<proteinExistence type="predicted"/>
<feature type="region of interest" description="Disordered" evidence="1">
    <location>
        <begin position="216"/>
        <end position="237"/>
    </location>
</feature>
<feature type="region of interest" description="Disordered" evidence="1">
    <location>
        <begin position="631"/>
        <end position="672"/>
    </location>
</feature>
<dbReference type="SUPFAM" id="SSF55753">
    <property type="entry name" value="Actin depolymerizing proteins"/>
    <property type="match status" value="5"/>
</dbReference>
<name>A0A182NJX6_9DIPT</name>
<evidence type="ECO:0000313" key="4">
    <source>
        <dbReference type="Proteomes" id="UP000075884"/>
    </source>
</evidence>
<dbReference type="InterPro" id="IPR007122">
    <property type="entry name" value="Villin/Gelsolin"/>
</dbReference>
<dbReference type="SUPFAM" id="SSF47050">
    <property type="entry name" value="VHP, Villin headpiece domain"/>
    <property type="match status" value="1"/>
</dbReference>